<feature type="non-terminal residue" evidence="2">
    <location>
        <position position="1"/>
    </location>
</feature>
<dbReference type="EMBL" id="BKCJ011148635">
    <property type="protein sequence ID" value="GFC94433.1"/>
    <property type="molecule type" value="Genomic_DNA"/>
</dbReference>
<evidence type="ECO:0000313" key="2">
    <source>
        <dbReference type="EMBL" id="GFC94433.1"/>
    </source>
</evidence>
<reference evidence="2" key="1">
    <citation type="journal article" date="2019" name="Sci. Rep.">
        <title>Draft genome of Tanacetum cinerariifolium, the natural source of mosquito coil.</title>
        <authorList>
            <person name="Yamashiro T."/>
            <person name="Shiraishi A."/>
            <person name="Satake H."/>
            <person name="Nakayama K."/>
        </authorList>
    </citation>
    <scope>NUCLEOTIDE SEQUENCE</scope>
</reference>
<name>A0A699SB52_TANCI</name>
<evidence type="ECO:0000256" key="1">
    <source>
        <dbReference type="SAM" id="MobiDB-lite"/>
    </source>
</evidence>
<protein>
    <submittedName>
        <fullName evidence="2">Uncharacterized protein</fullName>
    </submittedName>
</protein>
<gene>
    <name evidence="2" type="ORF">Tci_866403</name>
</gene>
<feature type="non-terminal residue" evidence="2">
    <location>
        <position position="144"/>
    </location>
</feature>
<accession>A0A699SB52</accession>
<sequence>DRSRTFVGPAPRSYVAQGHHPASTAGDHSAIDQPIPEPGEKLLAGSGYRLPGNGFAVRRHRSQPDRPGHRTFRPVHVRVLPAGTALEGRPDRLAGDHRCCTAVHQDDAAQGHLRDQPMGRPDADTGHRHCGYRRCFAIGRGAGV</sequence>
<comment type="caution">
    <text evidence="2">The sequence shown here is derived from an EMBL/GenBank/DDBJ whole genome shotgun (WGS) entry which is preliminary data.</text>
</comment>
<proteinExistence type="predicted"/>
<feature type="region of interest" description="Disordered" evidence="1">
    <location>
        <begin position="1"/>
        <end position="39"/>
    </location>
</feature>
<organism evidence="2">
    <name type="scientific">Tanacetum cinerariifolium</name>
    <name type="common">Dalmatian daisy</name>
    <name type="synonym">Chrysanthemum cinerariifolium</name>
    <dbReference type="NCBI Taxonomy" id="118510"/>
    <lineage>
        <taxon>Eukaryota</taxon>
        <taxon>Viridiplantae</taxon>
        <taxon>Streptophyta</taxon>
        <taxon>Embryophyta</taxon>
        <taxon>Tracheophyta</taxon>
        <taxon>Spermatophyta</taxon>
        <taxon>Magnoliopsida</taxon>
        <taxon>eudicotyledons</taxon>
        <taxon>Gunneridae</taxon>
        <taxon>Pentapetalae</taxon>
        <taxon>asterids</taxon>
        <taxon>campanulids</taxon>
        <taxon>Asterales</taxon>
        <taxon>Asteraceae</taxon>
        <taxon>Asteroideae</taxon>
        <taxon>Anthemideae</taxon>
        <taxon>Anthemidinae</taxon>
        <taxon>Tanacetum</taxon>
    </lineage>
</organism>
<dbReference type="AlphaFoldDB" id="A0A699SB52"/>